<dbReference type="Proteomes" id="UP000001805">
    <property type="component" value="Chromosome 3, Linkage Group III"/>
</dbReference>
<feature type="compositionally biased region" description="Low complexity" evidence="2">
    <location>
        <begin position="1547"/>
        <end position="1557"/>
    </location>
</feature>
<keyword evidence="1" id="KW-0040">ANK repeat</keyword>
<dbReference type="PANTHER" id="PTHR24149:SF14">
    <property type="entry name" value="ANKYRIN REPEAT DOMAIN 12"/>
    <property type="match status" value="1"/>
</dbReference>
<dbReference type="InParanoid" id="Q7RYS2"/>
<dbReference type="Pfam" id="PF24521">
    <property type="entry name" value="Ank_KRIT1"/>
    <property type="match status" value="1"/>
</dbReference>
<feature type="domain" description="KRIT1 ARM-repeats" evidence="4">
    <location>
        <begin position="588"/>
        <end position="734"/>
    </location>
</feature>
<feature type="region of interest" description="Disordered" evidence="2">
    <location>
        <begin position="730"/>
        <end position="1258"/>
    </location>
</feature>
<feature type="compositionally biased region" description="Polar residues" evidence="2">
    <location>
        <begin position="737"/>
        <end position="746"/>
    </location>
</feature>
<feature type="compositionally biased region" description="Basic and acidic residues" evidence="2">
    <location>
        <begin position="54"/>
        <end position="67"/>
    </location>
</feature>
<organism evidence="5 6">
    <name type="scientific">Neurospora crassa (strain ATCC 24698 / 74-OR23-1A / CBS 708.71 / DSM 1257 / FGSC 987)</name>
    <dbReference type="NCBI Taxonomy" id="367110"/>
    <lineage>
        <taxon>Eukaryota</taxon>
        <taxon>Fungi</taxon>
        <taxon>Dikarya</taxon>
        <taxon>Ascomycota</taxon>
        <taxon>Pezizomycotina</taxon>
        <taxon>Sordariomycetes</taxon>
        <taxon>Sordariomycetidae</taxon>
        <taxon>Sordariales</taxon>
        <taxon>Sordariaceae</taxon>
        <taxon>Neurospora</taxon>
    </lineage>
</organism>
<dbReference type="RefSeq" id="XP_957274.3">
    <property type="nucleotide sequence ID" value="XM_952181.3"/>
</dbReference>
<feature type="compositionally biased region" description="Low complexity" evidence="2">
    <location>
        <begin position="174"/>
        <end position="194"/>
    </location>
</feature>
<feature type="compositionally biased region" description="Basic and acidic residues" evidence="2">
    <location>
        <begin position="541"/>
        <end position="565"/>
    </location>
</feature>
<feature type="compositionally biased region" description="Basic and acidic residues" evidence="2">
    <location>
        <begin position="747"/>
        <end position="768"/>
    </location>
</feature>
<dbReference type="PaxDb" id="5141-EFNCRP00000000234"/>
<dbReference type="HOGENOM" id="CLU_002229_0_0_1"/>
<protein>
    <submittedName>
        <fullName evidence="5">Uncharacterized protein</fullName>
    </submittedName>
</protein>
<dbReference type="PANTHER" id="PTHR24149">
    <property type="entry name" value="ANKYRIN REPEAT DOMAIN-CONTAINING PROTEIN 12"/>
    <property type="match status" value="1"/>
</dbReference>
<evidence type="ECO:0000313" key="6">
    <source>
        <dbReference type="Proteomes" id="UP000001805"/>
    </source>
</evidence>
<dbReference type="SUPFAM" id="SSF48403">
    <property type="entry name" value="Ankyrin repeat"/>
    <property type="match status" value="1"/>
</dbReference>
<feature type="compositionally biased region" description="Basic and acidic residues" evidence="2">
    <location>
        <begin position="951"/>
        <end position="972"/>
    </location>
</feature>
<reference evidence="5 6" key="1">
    <citation type="journal article" date="2003" name="Nature">
        <title>The genome sequence of the filamentous fungus Neurospora crassa.</title>
        <authorList>
            <person name="Galagan J.E."/>
            <person name="Calvo S.E."/>
            <person name="Borkovich K.A."/>
            <person name="Selker E.U."/>
            <person name="Read N.D."/>
            <person name="Jaffe D."/>
            <person name="FitzHugh W."/>
            <person name="Ma L.J."/>
            <person name="Smirnov S."/>
            <person name="Purcell S."/>
            <person name="Rehman B."/>
            <person name="Elkins T."/>
            <person name="Engels R."/>
            <person name="Wang S."/>
            <person name="Nielsen C.B."/>
            <person name="Butler J."/>
            <person name="Endrizzi M."/>
            <person name="Qui D."/>
            <person name="Ianakiev P."/>
            <person name="Bell-Pedersen D."/>
            <person name="Nelson M.A."/>
            <person name="Werner-Washburne M."/>
            <person name="Selitrennikoff C.P."/>
            <person name="Kinsey J.A."/>
            <person name="Braun E.L."/>
            <person name="Zelter A."/>
            <person name="Schulte U."/>
            <person name="Kothe G.O."/>
            <person name="Jedd G."/>
            <person name="Mewes W."/>
            <person name="Staben C."/>
            <person name="Marcotte E."/>
            <person name="Greenberg D."/>
            <person name="Roy A."/>
            <person name="Foley K."/>
            <person name="Naylor J."/>
            <person name="Stange-Thomann N."/>
            <person name="Barrett R."/>
            <person name="Gnerre S."/>
            <person name="Kamal M."/>
            <person name="Kamvysselis M."/>
            <person name="Mauceli E."/>
            <person name="Bielke C."/>
            <person name="Rudd S."/>
            <person name="Frishman D."/>
            <person name="Krystofova S."/>
            <person name="Rasmussen C."/>
            <person name="Metzenberg R.L."/>
            <person name="Perkins D.D."/>
            <person name="Kroken S."/>
            <person name="Cogoni C."/>
            <person name="Macino G."/>
            <person name="Catcheside D."/>
            <person name="Li W."/>
            <person name="Pratt R.J."/>
            <person name="Osmani S.A."/>
            <person name="DeSouza C.P."/>
            <person name="Glass L."/>
            <person name="Orbach M.J."/>
            <person name="Berglund J.A."/>
            <person name="Voelker R."/>
            <person name="Yarden O."/>
            <person name="Plamann M."/>
            <person name="Seiler S."/>
            <person name="Dunlap J."/>
            <person name="Radford A."/>
            <person name="Aramayo R."/>
            <person name="Natvig D.O."/>
            <person name="Alex L.A."/>
            <person name="Mannhaupt G."/>
            <person name="Ebbole D.J."/>
            <person name="Freitag M."/>
            <person name="Paulsen I."/>
            <person name="Sachs M.S."/>
            <person name="Lander E.S."/>
            <person name="Nusbaum C."/>
            <person name="Birren B."/>
        </authorList>
    </citation>
    <scope>NUCLEOTIDE SEQUENCE [LARGE SCALE GENOMIC DNA]</scope>
    <source>
        <strain evidence="6">ATCC 24698 / 74-OR23-1A / CBS 708.71 / DSM 1257 / FGSC 987</strain>
    </source>
</reference>
<feature type="compositionally biased region" description="Basic and acidic residues" evidence="2">
    <location>
        <begin position="1001"/>
        <end position="1033"/>
    </location>
</feature>
<feature type="compositionally biased region" description="Low complexity" evidence="2">
    <location>
        <begin position="32"/>
        <end position="49"/>
    </location>
</feature>
<feature type="compositionally biased region" description="Basic and acidic residues" evidence="2">
    <location>
        <begin position="819"/>
        <end position="835"/>
    </location>
</feature>
<evidence type="ECO:0000256" key="1">
    <source>
        <dbReference type="PROSITE-ProRule" id="PRU00023"/>
    </source>
</evidence>
<feature type="compositionally biased region" description="Basic and acidic residues" evidence="2">
    <location>
        <begin position="1056"/>
        <end position="1258"/>
    </location>
</feature>
<dbReference type="InterPro" id="IPR056485">
    <property type="entry name" value="ARM_KRIT1"/>
</dbReference>
<dbReference type="PROSITE" id="PS50088">
    <property type="entry name" value="ANK_REPEAT"/>
    <property type="match status" value="2"/>
</dbReference>
<dbReference type="EMBL" id="CM002238">
    <property type="protein sequence ID" value="EAA28038.3"/>
    <property type="molecule type" value="Genomic_DNA"/>
</dbReference>
<keyword evidence="6" id="KW-1185">Reference proteome</keyword>
<feature type="compositionally biased region" description="Basic and acidic residues" evidence="2">
    <location>
        <begin position="870"/>
        <end position="882"/>
    </location>
</feature>
<dbReference type="SMR" id="Q7RYS2"/>
<dbReference type="InterPro" id="IPR056015">
    <property type="entry name" value="DUF7593"/>
</dbReference>
<sequence length="1609" mass="182201">MDAQNAVEPASTKPAIRAASPKRQGSDSDQPRSSTVIRTSSTSTVQSTTARFDPIFRNDKNDRDNKHRINNNASKAASNIEDHDDSLTAEGNSDAETIVLPGKDGHHSPVKVRKPIIKQNDNRSDDDDVVSSHRKHANHNSSRQQQQQQQQQQDRESDRGDRSEKPDRSVAVAGNGPNGSNEGSVGSSSLGALGAKKRKLPDKAKAKDGSSGLSSAPESPPQRRRRSSNGHSKSDSEPAPVDSLSKLPAQSTQQDKPVPPKSLDNNKVVPNKRKHPKAESDDEAEPPKVRRQRTSGSGLDASRRPHPPPPNKSSSHHEPHASTRTRSVSPHARAHRRSISTQLPGHTAHGLSLKKRRVPVPLHSADYFSDESSERGSPHPRSSKLRSLATPAAAEFTHSPAGRMAPHKKHLDAHGQTFLARACAKGEYNVAKQRLQERPEDIDVADYAGNTPLQIAAINGFDDIVKLLVEAGCNLDCLNNEKDTPLIDAVENGHYEVVKILLDAGVNPRKANAYGEEPIDRVNEDHDNADDIKRAINEAKQRMGERRPTSEDHHLDHATDTRSSHGPDSPRQSPASASINPSSGRRAGTVRATKTSNHLLYMPMDDKTLRAAAAKGDEETVLRILQVRDQFDDPESMVAAARGGHDLVMQLLLAIGGANPDPQPISTNEYSTPILAAIGQENIKVIRLLLDQANFDPTKKYKGETYYEIARKRRGPNWMQEEHMLKEAFDEYKKKPSSNAKSQRLSNSRETDREPRRTRTEIKEDASKSHRRKASSPAKEAKKTGPSKVPASPREKRRSDSVATHQEDQTSPKRGPGRPKKDDKIPTIAISDREASPAGRVTTKAKRADHDVAAASSEGETPKPRRKLISGRELKGEREKQRRASVTSNGSSFRDQPSSPRDECEKPQMMEKYHDRTKAIRRDESRDRSSVSGESSGKRHRASATPPHPGSTEKDPSEIPSKKRRLDVEGKDRRLKPNSAEDRHLKPSVSRESSLAAPPDGRVRSRSRDDEDRRSTSKPRKSESTSEHVRFDSGKPTIPEPSIHVKSEDGEVEMGDADHAAQEESTRQMLEKRKLQEIRKKQAEMESEARELKRKEEERKRKDEERERKRFEDESRRAAQEERQRLEELRKQRQAEEDRKRREEEEERKQREEEEAREREREREKERERKRREEEEEQKKKEAAERKRREQEEEERKRLEHEEKVRRERLEREAADEARRKREEERRKREEEERQEKERREKAMREEAERKRVAAQEAEERRIRHEQEVIRIANLPPALRWLEGAANPRIPQIAEKFSIMQGVRYDCIDPEATGTPEGREQWLLNTQIALLLGEKDLRLSKYNSWTRIPASKIAKRVLWQLESDRYALTSPNLYDLGKELPGYYGTDDTDSIVYRVTQKLRSAAWEKFAALEMFFVKASDFLRIIPTMPHLRDIRLVMAYRELPENETYFRDFRPLEKWKKDPDAGRNHGFAPGSKYFVNGQFIWEERPKVGMVSKMPFEEERVPRRGLAPVRPDDPEYAELCRKQGLGHLLGEAQGSHVLPNGHRSASPISTTSSSNRVNGITSPRARTVNGHAHGHHPISPSSETGPAQARPLLNGHHEMLSGDEED</sequence>
<feature type="compositionally biased region" description="Basic and acidic residues" evidence="2">
    <location>
        <begin position="153"/>
        <end position="168"/>
    </location>
</feature>
<feature type="domain" description="DUF7593" evidence="3">
    <location>
        <begin position="1271"/>
        <end position="1430"/>
    </location>
</feature>
<dbReference type="PROSITE" id="PS50297">
    <property type="entry name" value="ANK_REP_REGION"/>
    <property type="match status" value="2"/>
</dbReference>
<dbReference type="Gene3D" id="1.25.40.20">
    <property type="entry name" value="Ankyrin repeat-containing domain"/>
    <property type="match status" value="2"/>
</dbReference>
<name>Q7RYS2_NEUCR</name>
<gene>
    <name evidence="5" type="ORF">NCU00388</name>
</gene>
<feature type="compositionally biased region" description="Basic and acidic residues" evidence="2">
    <location>
        <begin position="900"/>
        <end position="929"/>
    </location>
</feature>
<feature type="compositionally biased region" description="Low complexity" evidence="2">
    <location>
        <begin position="70"/>
        <end position="79"/>
    </location>
</feature>
<accession>Q7RYS2</accession>
<evidence type="ECO:0000259" key="4">
    <source>
        <dbReference type="Pfam" id="PF24521"/>
    </source>
</evidence>
<feature type="region of interest" description="Disordered" evidence="2">
    <location>
        <begin position="1536"/>
        <end position="1609"/>
    </location>
</feature>
<feature type="repeat" description="ANK" evidence="1">
    <location>
        <begin position="481"/>
        <end position="513"/>
    </location>
</feature>
<feature type="repeat" description="ANK" evidence="1">
    <location>
        <begin position="448"/>
        <end position="480"/>
    </location>
</feature>
<feature type="region of interest" description="Disordered" evidence="2">
    <location>
        <begin position="1"/>
        <end position="387"/>
    </location>
</feature>
<dbReference type="InterPro" id="IPR036770">
    <property type="entry name" value="Ankyrin_rpt-contain_sf"/>
</dbReference>
<evidence type="ECO:0000256" key="2">
    <source>
        <dbReference type="SAM" id="MobiDB-lite"/>
    </source>
</evidence>
<dbReference type="GO" id="GO:0005654">
    <property type="term" value="C:nucleoplasm"/>
    <property type="evidence" value="ECO:0000318"/>
    <property type="project" value="GO_Central"/>
</dbReference>
<proteinExistence type="predicted"/>
<evidence type="ECO:0000259" key="3">
    <source>
        <dbReference type="Pfam" id="PF24513"/>
    </source>
</evidence>
<feature type="region of interest" description="Disordered" evidence="2">
    <location>
        <begin position="541"/>
        <end position="595"/>
    </location>
</feature>
<dbReference type="Pfam" id="PF24513">
    <property type="entry name" value="DUF7593"/>
    <property type="match status" value="1"/>
</dbReference>
<dbReference type="SMART" id="SM00248">
    <property type="entry name" value="ANK"/>
    <property type="match status" value="5"/>
</dbReference>
<dbReference type="InterPro" id="IPR053210">
    <property type="entry name" value="ANKRD12"/>
</dbReference>
<dbReference type="Pfam" id="PF12796">
    <property type="entry name" value="Ank_2"/>
    <property type="match status" value="1"/>
</dbReference>
<dbReference type="OrthoDB" id="194358at2759"/>
<dbReference type="GeneID" id="3873437"/>
<dbReference type="KEGG" id="ncr:NCU00388"/>
<dbReference type="InterPro" id="IPR002110">
    <property type="entry name" value="Ankyrin_rpt"/>
</dbReference>
<feature type="compositionally biased region" description="Polar residues" evidence="2">
    <location>
        <begin position="566"/>
        <end position="583"/>
    </location>
</feature>
<evidence type="ECO:0000313" key="5">
    <source>
        <dbReference type="EMBL" id="EAA28038.3"/>
    </source>
</evidence>
<feature type="compositionally biased region" description="Polar residues" evidence="2">
    <location>
        <begin position="884"/>
        <end position="899"/>
    </location>
</feature>
<feature type="compositionally biased region" description="Basic and acidic residues" evidence="2">
    <location>
        <begin position="793"/>
        <end position="811"/>
    </location>
</feature>
<dbReference type="VEuPathDB" id="FungiDB:NCU00388"/>